<dbReference type="AlphaFoldDB" id="A0A8S4Q6C7"/>
<feature type="compositionally biased region" description="Basic and acidic residues" evidence="9">
    <location>
        <begin position="1"/>
        <end position="44"/>
    </location>
</feature>
<evidence type="ECO:0000256" key="8">
    <source>
        <dbReference type="SAM" id="Coils"/>
    </source>
</evidence>
<dbReference type="OrthoDB" id="5574452at2759"/>
<comment type="subcellular location">
    <subcellularLocation>
        <location evidence="1">Cytoplasm</location>
    </subcellularLocation>
</comment>
<feature type="coiled-coil region" evidence="8">
    <location>
        <begin position="431"/>
        <end position="464"/>
    </location>
</feature>
<evidence type="ECO:0000256" key="1">
    <source>
        <dbReference type="ARBA" id="ARBA00004496"/>
    </source>
</evidence>
<dbReference type="InterPro" id="IPR001841">
    <property type="entry name" value="Znf_RING"/>
</dbReference>
<dbReference type="Pfam" id="PF02176">
    <property type="entry name" value="zf-TRAF"/>
    <property type="match status" value="1"/>
</dbReference>
<feature type="domain" description="TRAF-type" evidence="12">
    <location>
        <begin position="325"/>
        <end position="358"/>
    </location>
</feature>
<dbReference type="SMART" id="SM00184">
    <property type="entry name" value="RING"/>
    <property type="match status" value="1"/>
</dbReference>
<dbReference type="SMART" id="SM00061">
    <property type="entry name" value="MATH"/>
    <property type="match status" value="1"/>
</dbReference>
<dbReference type="InterPro" id="IPR049342">
    <property type="entry name" value="TRAF1-6_MATH_dom"/>
</dbReference>
<feature type="zinc finger region" description="TRAF-type" evidence="7">
    <location>
        <begin position="369"/>
        <end position="426"/>
    </location>
</feature>
<dbReference type="GO" id="GO:0008270">
    <property type="term" value="F:zinc ion binding"/>
    <property type="evidence" value="ECO:0007669"/>
    <property type="project" value="UniProtKB-KW"/>
</dbReference>
<keyword evidence="6 7" id="KW-0862">Zinc</keyword>
<comment type="caution">
    <text evidence="13">The sequence shown here is derived from an EMBL/GenBank/DDBJ whole genome shotgun (WGS) entry which is preliminary data.</text>
</comment>
<dbReference type="GO" id="GO:0005737">
    <property type="term" value="C:cytoplasm"/>
    <property type="evidence" value="ECO:0007669"/>
    <property type="project" value="UniProtKB-SubCell"/>
</dbReference>
<dbReference type="InterPro" id="IPR008974">
    <property type="entry name" value="TRAF-like"/>
</dbReference>
<keyword evidence="14" id="KW-1185">Reference proteome</keyword>
<dbReference type="InterPro" id="IPR018957">
    <property type="entry name" value="Znf_C3HC4_RING-type"/>
</dbReference>
<dbReference type="PANTHER" id="PTHR10131">
    <property type="entry name" value="TNF RECEPTOR ASSOCIATED FACTOR"/>
    <property type="match status" value="1"/>
</dbReference>
<dbReference type="InterPro" id="IPR013083">
    <property type="entry name" value="Znf_RING/FYVE/PHD"/>
</dbReference>
<dbReference type="PROSITE" id="PS50145">
    <property type="entry name" value="ZF_TRAF"/>
    <property type="match status" value="2"/>
</dbReference>
<dbReference type="EMBL" id="CAIIXF020000012">
    <property type="protein sequence ID" value="CAH1801424.1"/>
    <property type="molecule type" value="Genomic_DNA"/>
</dbReference>
<dbReference type="CDD" id="cd00270">
    <property type="entry name" value="MATH_TRAF_C"/>
    <property type="match status" value="1"/>
</dbReference>
<keyword evidence="3 7" id="KW-0479">Metal-binding</keyword>
<feature type="domain" description="RING-type" evidence="10">
    <location>
        <begin position="233"/>
        <end position="273"/>
    </location>
</feature>
<keyword evidence="5 7" id="KW-0863">Zinc-finger</keyword>
<organism evidence="13 14">
    <name type="scientific">Owenia fusiformis</name>
    <name type="common">Polychaete worm</name>
    <dbReference type="NCBI Taxonomy" id="6347"/>
    <lineage>
        <taxon>Eukaryota</taxon>
        <taxon>Metazoa</taxon>
        <taxon>Spiralia</taxon>
        <taxon>Lophotrochozoa</taxon>
        <taxon>Annelida</taxon>
        <taxon>Polychaeta</taxon>
        <taxon>Sedentaria</taxon>
        <taxon>Canalipalpata</taxon>
        <taxon>Sabellida</taxon>
        <taxon>Oweniida</taxon>
        <taxon>Oweniidae</taxon>
        <taxon>Owenia</taxon>
    </lineage>
</organism>
<evidence type="ECO:0000259" key="12">
    <source>
        <dbReference type="PROSITE" id="PS50145"/>
    </source>
</evidence>
<evidence type="ECO:0000313" key="13">
    <source>
        <dbReference type="EMBL" id="CAH1801424.1"/>
    </source>
</evidence>
<dbReference type="GO" id="GO:0043122">
    <property type="term" value="P:regulation of canonical NF-kappaB signal transduction"/>
    <property type="evidence" value="ECO:0007669"/>
    <property type="project" value="TreeGrafter"/>
</dbReference>
<evidence type="ECO:0000256" key="6">
    <source>
        <dbReference type="ARBA" id="ARBA00022833"/>
    </source>
</evidence>
<dbReference type="FunFam" id="3.30.40.10:FF:000121">
    <property type="entry name" value="TNF receptor-associated factor"/>
    <property type="match status" value="1"/>
</dbReference>
<dbReference type="Pfam" id="PF21355">
    <property type="entry name" value="TRAF-mep_MATH"/>
    <property type="match status" value="1"/>
</dbReference>
<reference evidence="13" key="1">
    <citation type="submission" date="2022-03" db="EMBL/GenBank/DDBJ databases">
        <authorList>
            <person name="Martin C."/>
        </authorList>
    </citation>
    <scope>NUCLEOTIDE SEQUENCE</scope>
</reference>
<keyword evidence="2" id="KW-0963">Cytoplasm</keyword>
<dbReference type="Gene3D" id="3.30.40.10">
    <property type="entry name" value="Zinc/RING finger domain, C3HC4 (zinc finger)"/>
    <property type="match status" value="3"/>
</dbReference>
<dbReference type="InterPro" id="IPR002083">
    <property type="entry name" value="MATH/TRAF_dom"/>
</dbReference>
<dbReference type="PROSITE" id="PS50144">
    <property type="entry name" value="MATH"/>
    <property type="match status" value="1"/>
</dbReference>
<keyword evidence="8" id="KW-0175">Coiled coil</keyword>
<dbReference type="SUPFAM" id="SSF49599">
    <property type="entry name" value="TRAF domain-like"/>
    <property type="match status" value="3"/>
</dbReference>
<gene>
    <name evidence="13" type="ORF">OFUS_LOCUS25214</name>
</gene>
<feature type="zinc finger region" description="TRAF-type" evidence="7">
    <location>
        <begin position="325"/>
        <end position="358"/>
    </location>
</feature>
<evidence type="ECO:0000256" key="5">
    <source>
        <dbReference type="ARBA" id="ARBA00022771"/>
    </source>
</evidence>
<evidence type="ECO:0000313" key="14">
    <source>
        <dbReference type="Proteomes" id="UP000749559"/>
    </source>
</evidence>
<proteinExistence type="predicted"/>
<protein>
    <recommendedName>
        <fullName evidence="15">TNF receptor-associated factor 4</fullName>
    </recommendedName>
</protein>
<dbReference type="InterPro" id="IPR001293">
    <property type="entry name" value="Znf_TRAF"/>
</dbReference>
<feature type="domain" description="MATH" evidence="11">
    <location>
        <begin position="491"/>
        <end position="645"/>
    </location>
</feature>
<evidence type="ECO:0000259" key="11">
    <source>
        <dbReference type="PROSITE" id="PS50144"/>
    </source>
</evidence>
<feature type="compositionally biased region" description="Basic and acidic residues" evidence="9">
    <location>
        <begin position="155"/>
        <end position="171"/>
    </location>
</feature>
<evidence type="ECO:0000256" key="3">
    <source>
        <dbReference type="ARBA" id="ARBA00022723"/>
    </source>
</evidence>
<evidence type="ECO:0000256" key="2">
    <source>
        <dbReference type="ARBA" id="ARBA00022490"/>
    </source>
</evidence>
<evidence type="ECO:0000256" key="4">
    <source>
        <dbReference type="ARBA" id="ARBA00022737"/>
    </source>
</evidence>
<feature type="region of interest" description="Disordered" evidence="9">
    <location>
        <begin position="1"/>
        <end position="198"/>
    </location>
</feature>
<dbReference type="PANTHER" id="PTHR10131:SF151">
    <property type="entry name" value="TNF RECEPTOR ASSOCIATED FACTOR (TRAF) HOMOLOG"/>
    <property type="match status" value="1"/>
</dbReference>
<name>A0A8S4Q6C7_OWEFU</name>
<keyword evidence="4" id="KW-0677">Repeat</keyword>
<accession>A0A8S4Q6C7</accession>
<evidence type="ECO:0000259" key="10">
    <source>
        <dbReference type="PROSITE" id="PS50089"/>
    </source>
</evidence>
<dbReference type="SUPFAM" id="SSF57850">
    <property type="entry name" value="RING/U-box"/>
    <property type="match status" value="1"/>
</dbReference>
<sequence length="653" mass="73607">MAGKDNKSEELNKKKQENPSEEKSGDPKETNDGEGDTDKDVKDKDDDDNQNDEKANDNDKDGAPKDEDGDTKTPDDKETKDKEETKDKDNGEENDKDGKEENDKVKTNDENDAKNAEESHENPEETQHDNAKENTGEGEPEKKEGTTEPNVEEDPTAKQENEPTEDVEKPVKTKSRSSSRQGTPTELPPLRTGSGIGSASALTQKWEVNAKTLRFRPEIQAQYGDGSEKKYICVVCQELLRYPVRLECDHRCCSSCLMELLRLKTAQKCPIDKTQLNKEKVNVDKTFQEAMERLDVVCGNASLGCTWKGTYREYLTDHVEEHTLIPCPEGCKAKIERRHLSVHLEDSCGKRTVTCEFCSLKMYSSEEDAHAGECGAMKIPCPNGCGVKNILRMKLNKHMEKTCPKQLVDCPFKRAGCDTRTPLENLNDHVMDQTESHIEMLKNLLNEQTRLINIQENIREKQAKQVQVLQIKAKQTTSGEGGISAAGGGGVAHLIWKLDDYEKKRDMAKNGQQKTLFSPFFFTGEFGYKMMMQVCLDGEGDCVGEYMSVFLCICKGDYDSLLPWPFSARVTFTMFDQNPDITKRKNIVHSVKPNTGVEQNSVFLGRPKTQRNASFGIMKFCTQSALEDKEACYVRDDVMFIKCELDVEDLKDI</sequence>
<evidence type="ECO:0000256" key="7">
    <source>
        <dbReference type="PROSITE-ProRule" id="PRU00207"/>
    </source>
</evidence>
<dbReference type="PROSITE" id="PS50089">
    <property type="entry name" value="ZF_RING_2"/>
    <property type="match status" value="1"/>
</dbReference>
<feature type="compositionally biased region" description="Basic and acidic residues" evidence="9">
    <location>
        <begin position="51"/>
        <end position="146"/>
    </location>
</feature>
<dbReference type="Proteomes" id="UP000749559">
    <property type="component" value="Unassembled WGS sequence"/>
</dbReference>
<evidence type="ECO:0000256" key="9">
    <source>
        <dbReference type="SAM" id="MobiDB-lite"/>
    </source>
</evidence>
<feature type="domain" description="TRAF-type" evidence="12">
    <location>
        <begin position="369"/>
        <end position="426"/>
    </location>
</feature>
<dbReference type="Pfam" id="PF00097">
    <property type="entry name" value="zf-C3HC4"/>
    <property type="match status" value="1"/>
</dbReference>
<evidence type="ECO:0008006" key="15">
    <source>
        <dbReference type="Google" id="ProtNLM"/>
    </source>
</evidence>
<dbReference type="Gene3D" id="2.60.210.10">
    <property type="entry name" value="Apoptosis, Tumor Necrosis Factor Receptor Associated Protein 2, Chain A"/>
    <property type="match status" value="1"/>
</dbReference>